<evidence type="ECO:0000256" key="1">
    <source>
        <dbReference type="SAM" id="MobiDB-lite"/>
    </source>
</evidence>
<dbReference type="InterPro" id="IPR036955">
    <property type="entry name" value="AP2/ERF_dom_sf"/>
</dbReference>
<feature type="compositionally biased region" description="Low complexity" evidence="1">
    <location>
        <begin position="149"/>
        <end position="166"/>
    </location>
</feature>
<proteinExistence type="predicted"/>
<dbReference type="AlphaFoldDB" id="A0A9E7E904"/>
<name>A0A9E7E904_9LILI</name>
<dbReference type="GO" id="GO:0003700">
    <property type="term" value="F:DNA-binding transcription factor activity"/>
    <property type="evidence" value="ECO:0007669"/>
    <property type="project" value="InterPro"/>
</dbReference>
<gene>
    <name evidence="2" type="ORF">MUK42_36050</name>
</gene>
<protein>
    <submittedName>
        <fullName evidence="2">AP2</fullName>
    </submittedName>
</protein>
<dbReference type="OrthoDB" id="628648at2759"/>
<dbReference type="Gene3D" id="3.30.730.10">
    <property type="entry name" value="AP2/ERF domain"/>
    <property type="match status" value="1"/>
</dbReference>
<reference evidence="2" key="1">
    <citation type="submission" date="2022-05" db="EMBL/GenBank/DDBJ databases">
        <title>The Musa troglodytarum L. genome provides insights into the mechanism of non-climacteric behaviour and enrichment of carotenoids.</title>
        <authorList>
            <person name="Wang J."/>
        </authorList>
    </citation>
    <scope>NUCLEOTIDE SEQUENCE</scope>
    <source>
        <tissue evidence="2">Leaf</tissue>
    </source>
</reference>
<feature type="region of interest" description="Disordered" evidence="1">
    <location>
        <begin position="139"/>
        <end position="166"/>
    </location>
</feature>
<keyword evidence="3" id="KW-1185">Reference proteome</keyword>
<sequence>MGHNWISFALPHMEMLLRPCSYDLQASASSSSSDNNVGAFAYSYQYVLPSVPAPSDLRMEVLLGGGVGGALCSEILTADGQDGSLAVVEGAGEVAEPVRPEKAIAPVAAAQRTSVYRGVTRHRWTGRYEAHLWDNTCRREGQKRKGRQGTRLPSSSSSCRFSSRIK</sequence>
<dbReference type="EMBL" id="CP097502">
    <property type="protein sequence ID" value="URD72607.1"/>
    <property type="molecule type" value="Genomic_DNA"/>
</dbReference>
<organism evidence="2 3">
    <name type="scientific">Musa troglodytarum</name>
    <name type="common">fe'i banana</name>
    <dbReference type="NCBI Taxonomy" id="320322"/>
    <lineage>
        <taxon>Eukaryota</taxon>
        <taxon>Viridiplantae</taxon>
        <taxon>Streptophyta</taxon>
        <taxon>Embryophyta</taxon>
        <taxon>Tracheophyta</taxon>
        <taxon>Spermatophyta</taxon>
        <taxon>Magnoliopsida</taxon>
        <taxon>Liliopsida</taxon>
        <taxon>Zingiberales</taxon>
        <taxon>Musaceae</taxon>
        <taxon>Musa</taxon>
    </lineage>
</organism>
<evidence type="ECO:0000313" key="3">
    <source>
        <dbReference type="Proteomes" id="UP001055439"/>
    </source>
</evidence>
<evidence type="ECO:0000313" key="2">
    <source>
        <dbReference type="EMBL" id="URD72607.1"/>
    </source>
</evidence>
<dbReference type="PANTHER" id="PTHR32467">
    <property type="entry name" value="AP2-LIKE ETHYLENE-RESPONSIVE TRANSCRIPTION FACTOR"/>
    <property type="match status" value="1"/>
</dbReference>
<accession>A0A9E7E904</accession>
<dbReference type="Proteomes" id="UP001055439">
    <property type="component" value="Chromosome 1"/>
</dbReference>
<dbReference type="PANTHER" id="PTHR32467:SF101">
    <property type="entry name" value="AP2-LIKE ETHYLENE-RESPONSIVE TRANSCRIPTION FACTOR AIL6"/>
    <property type="match status" value="1"/>
</dbReference>